<reference evidence="3 4" key="1">
    <citation type="submission" date="2018-08" db="EMBL/GenBank/DDBJ databases">
        <title>Meiothermus roseus NBRC 110900 genome sequencing project.</title>
        <authorList>
            <person name="Da Costa M.S."/>
            <person name="Albuquerque L."/>
            <person name="Raposo P."/>
            <person name="Froufe H.J.C."/>
            <person name="Barroso C.S."/>
            <person name="Egas C."/>
        </authorList>
    </citation>
    <scope>NUCLEOTIDE SEQUENCE [LARGE SCALE GENOMIC DNA]</scope>
    <source>
        <strain evidence="3 4">NBRC 110900</strain>
    </source>
</reference>
<comment type="caution">
    <text evidence="3">The sequence shown here is derived from an EMBL/GenBank/DDBJ whole genome shotgun (WGS) entry which is preliminary data.</text>
</comment>
<keyword evidence="4" id="KW-1185">Reference proteome</keyword>
<protein>
    <submittedName>
        <fullName evidence="3">Outer membrane efflux protein</fullName>
    </submittedName>
</protein>
<feature type="chain" id="PRO_5017430136" evidence="2">
    <location>
        <begin position="23"/>
        <end position="428"/>
    </location>
</feature>
<dbReference type="SUPFAM" id="SSF56954">
    <property type="entry name" value="Outer membrane efflux proteins (OEP)"/>
    <property type="match status" value="1"/>
</dbReference>
<accession>A0A399ENI1</accession>
<keyword evidence="2" id="KW-0732">Signal</keyword>
<dbReference type="Proteomes" id="UP000265341">
    <property type="component" value="Unassembled WGS sequence"/>
</dbReference>
<evidence type="ECO:0000313" key="3">
    <source>
        <dbReference type="EMBL" id="RIH84032.1"/>
    </source>
</evidence>
<dbReference type="GO" id="GO:0015562">
    <property type="term" value="F:efflux transmembrane transporter activity"/>
    <property type="evidence" value="ECO:0007669"/>
    <property type="project" value="InterPro"/>
</dbReference>
<sequence>MRSISRSAAISMVWILSSLAAAFGPEDALQYKDPRLELLKTQFDAAQQALQLAQLGIGSRAIPTFSYGQSPDPYFFGSTIPSNSYGLRFELGWTLNPSSVGQLSRTLEDLREAYLRLQRESTRSALQAHIRVWQQQLFLREAEARVGLAQARLAATRERREENQATDLDVQRAELGLEGARLNLELARSALSDAQRNAAAYGLRGTAENRTVRFATPEVDPKTTPRYLSEVANLTQAQIEARSASFSWLPTFRVGLGMSSNRDAFGIGGALSFNEGVLGVGTSLELRKPSTDPSAAVEPSWGLTLEAEINLYALIFNTSYGANARVQSQSLILQTLQAQIAADLQARRERLALHERRLALLERSQALEQEYLAQSKARYERSELTDEEYFERIADARSEIDYSFAWSEYVDAVSEYLELAGLPWALRR</sequence>
<dbReference type="Gene3D" id="1.20.1600.10">
    <property type="entry name" value="Outer membrane efflux proteins (OEP)"/>
    <property type="match status" value="1"/>
</dbReference>
<gene>
    <name evidence="3" type="ORF">Mrose_02798</name>
</gene>
<name>A0A399ENI1_9DEIN</name>
<evidence type="ECO:0000313" key="4">
    <source>
        <dbReference type="Proteomes" id="UP000265341"/>
    </source>
</evidence>
<dbReference type="AlphaFoldDB" id="A0A399ENI1"/>
<feature type="signal peptide" evidence="2">
    <location>
        <begin position="1"/>
        <end position="22"/>
    </location>
</feature>
<organism evidence="3 4">
    <name type="scientific">Calidithermus roseus</name>
    <dbReference type="NCBI Taxonomy" id="1644118"/>
    <lineage>
        <taxon>Bacteria</taxon>
        <taxon>Thermotogati</taxon>
        <taxon>Deinococcota</taxon>
        <taxon>Deinococci</taxon>
        <taxon>Thermales</taxon>
        <taxon>Thermaceae</taxon>
        <taxon>Calidithermus</taxon>
    </lineage>
</organism>
<keyword evidence="1" id="KW-0175">Coiled coil</keyword>
<evidence type="ECO:0000256" key="1">
    <source>
        <dbReference type="SAM" id="Coils"/>
    </source>
</evidence>
<evidence type="ECO:0000256" key="2">
    <source>
        <dbReference type="SAM" id="SignalP"/>
    </source>
</evidence>
<proteinExistence type="predicted"/>
<dbReference type="OrthoDB" id="34032at2"/>
<feature type="coiled-coil region" evidence="1">
    <location>
        <begin position="100"/>
        <end position="197"/>
    </location>
</feature>
<dbReference type="EMBL" id="QWLA01000064">
    <property type="protein sequence ID" value="RIH84032.1"/>
    <property type="molecule type" value="Genomic_DNA"/>
</dbReference>